<organism evidence="3 4">
    <name type="scientific">Adhaeretor mobilis</name>
    <dbReference type="NCBI Taxonomy" id="1930276"/>
    <lineage>
        <taxon>Bacteria</taxon>
        <taxon>Pseudomonadati</taxon>
        <taxon>Planctomycetota</taxon>
        <taxon>Planctomycetia</taxon>
        <taxon>Pirellulales</taxon>
        <taxon>Lacipirellulaceae</taxon>
        <taxon>Adhaeretor</taxon>
    </lineage>
</organism>
<evidence type="ECO:0000256" key="1">
    <source>
        <dbReference type="ARBA" id="ARBA00022729"/>
    </source>
</evidence>
<reference evidence="3 4" key="1">
    <citation type="submission" date="2019-02" db="EMBL/GenBank/DDBJ databases">
        <title>Deep-cultivation of Planctomycetes and their phenomic and genomic characterization uncovers novel biology.</title>
        <authorList>
            <person name="Wiegand S."/>
            <person name="Jogler M."/>
            <person name="Boedeker C."/>
            <person name="Pinto D."/>
            <person name="Vollmers J."/>
            <person name="Rivas-Marin E."/>
            <person name="Kohn T."/>
            <person name="Peeters S.H."/>
            <person name="Heuer A."/>
            <person name="Rast P."/>
            <person name="Oberbeckmann S."/>
            <person name="Bunk B."/>
            <person name="Jeske O."/>
            <person name="Meyerdierks A."/>
            <person name="Storesund J.E."/>
            <person name="Kallscheuer N."/>
            <person name="Luecker S."/>
            <person name="Lage O.M."/>
            <person name="Pohl T."/>
            <person name="Merkel B.J."/>
            <person name="Hornburger P."/>
            <person name="Mueller R.-W."/>
            <person name="Bruemmer F."/>
            <person name="Labrenz M."/>
            <person name="Spormann A.M."/>
            <person name="Op den Camp H."/>
            <person name="Overmann J."/>
            <person name="Amann R."/>
            <person name="Jetten M.S.M."/>
            <person name="Mascher T."/>
            <person name="Medema M.H."/>
            <person name="Devos D.P."/>
            <person name="Kaster A.-K."/>
            <person name="Ovreas L."/>
            <person name="Rohde M."/>
            <person name="Galperin M.Y."/>
            <person name="Jogler C."/>
        </authorList>
    </citation>
    <scope>NUCLEOTIDE SEQUENCE [LARGE SCALE GENOMIC DNA]</scope>
    <source>
        <strain evidence="3 4">HG15A2</strain>
    </source>
</reference>
<dbReference type="InterPro" id="IPR013517">
    <property type="entry name" value="FG-GAP"/>
</dbReference>
<dbReference type="Gene3D" id="2.130.10.130">
    <property type="entry name" value="Integrin alpha, N-terminal"/>
    <property type="match status" value="1"/>
</dbReference>
<dbReference type="PANTHER" id="PTHR16026">
    <property type="entry name" value="CARTILAGE ACIDIC PROTEIN 1"/>
    <property type="match status" value="1"/>
</dbReference>
<dbReference type="Pfam" id="PF13517">
    <property type="entry name" value="FG-GAP_3"/>
    <property type="match status" value="3"/>
</dbReference>
<feature type="domain" description="ASPIC/UnbV" evidence="2">
    <location>
        <begin position="677"/>
        <end position="744"/>
    </location>
</feature>
<evidence type="ECO:0000259" key="2">
    <source>
        <dbReference type="Pfam" id="PF07593"/>
    </source>
</evidence>
<dbReference type="EMBL" id="CP036263">
    <property type="protein sequence ID" value="QDS99073.1"/>
    <property type="molecule type" value="Genomic_DNA"/>
</dbReference>
<sequence>MGSPCLVGIVLTNFSTPSEGDCHDGKCNQGRVVTSFTRISSELLMVNAKRNNYLSLLNGASFRFLLSAACCTIGSPCIWASLIPDLTTITYNSASPTFHFGGEDGTSRLLWTDLWDSSVNLIPGADYSVDEVVTYSDSAFTGGLRELIEENISDSTMSEITIGLGFTTREGNSGTSSLGWSIYSRESSGNAPVLRITTGNSLILNALLLEDTYISSDISEFDTNFASSNTLKLRTHSSTWRNPLIQFELPTVPAGDSVAQVDLILRSASNTTGVGGTPNIEIRLIDNSVGGVSFVDQTASFLPNALGKNFAAIGDTNNDGRPDLFANGQVWTNLGGTSFGLSQLGYDGRIVLADYNNDGFQDALGFKSGEFGLFHNDGGTGFTRVDASLPTMPMSSTIGAVWADFDNDTFVDLYVGGFESTTNTYQPDAVLKNNGGTSFSINWQQTGDIDPARGVTAADFDRDGDVDVYVSNYRLEANLLMVNDGNGNFENKAAARGVEGHFNSSNISYGHTIGSAWGDLDNDGYLDLFVGNFSHPAAYQDRSKFYRNKGPEGGFEFEDMSASAGLDWQESFATPTLGDYDNDGDLDLFFTTVYTGGHSVLYSNNGDWTFSDVTSHVGLRVDALDSVINYQAAWADINDDGFLDLVSGGRIYVNQGNSNHWMKVKLFGDGSTINRDAIGAQVFVYREGEDVVMRQVETSTGQGNQNDMTLHFGLSDYEGLVDLMIFWPNGDIDHLSGFSLDQTLELYYGVAGDFNRDGFVDGSDFTKWQRDPNVGRLADWQANIGNQSLDATATHVPEPSGGLILAFGLFTMSVGARRFKRQR</sequence>
<dbReference type="InterPro" id="IPR027039">
    <property type="entry name" value="Crtac1"/>
</dbReference>
<dbReference type="Proteomes" id="UP000319852">
    <property type="component" value="Chromosome"/>
</dbReference>
<protein>
    <submittedName>
        <fullName evidence="3">FG-GAP repeat protein</fullName>
    </submittedName>
</protein>
<dbReference type="AlphaFoldDB" id="A0A517MW08"/>
<accession>A0A517MW08</accession>
<dbReference type="KEGG" id="amob:HG15A2_23630"/>
<evidence type="ECO:0000313" key="4">
    <source>
        <dbReference type="Proteomes" id="UP000319852"/>
    </source>
</evidence>
<evidence type="ECO:0000313" key="3">
    <source>
        <dbReference type="EMBL" id="QDS99073.1"/>
    </source>
</evidence>
<dbReference type="PANTHER" id="PTHR16026:SF0">
    <property type="entry name" value="CARTILAGE ACIDIC PROTEIN 1"/>
    <property type="match status" value="1"/>
</dbReference>
<dbReference type="PROSITE" id="PS00018">
    <property type="entry name" value="EF_HAND_1"/>
    <property type="match status" value="1"/>
</dbReference>
<keyword evidence="1" id="KW-0732">Signal</keyword>
<dbReference type="InterPro" id="IPR028994">
    <property type="entry name" value="Integrin_alpha_N"/>
</dbReference>
<keyword evidence="4" id="KW-1185">Reference proteome</keyword>
<dbReference type="InterPro" id="IPR018247">
    <property type="entry name" value="EF_Hand_1_Ca_BS"/>
</dbReference>
<name>A0A517MW08_9BACT</name>
<dbReference type="InterPro" id="IPR011519">
    <property type="entry name" value="UnbV_ASPIC"/>
</dbReference>
<gene>
    <name evidence="3" type="ORF">HG15A2_23630</name>
</gene>
<dbReference type="SUPFAM" id="SSF69318">
    <property type="entry name" value="Integrin alpha N-terminal domain"/>
    <property type="match status" value="2"/>
</dbReference>
<proteinExistence type="predicted"/>
<dbReference type="OrthoDB" id="5287961at2"/>
<dbReference type="Pfam" id="PF07593">
    <property type="entry name" value="UnbV_ASPIC"/>
    <property type="match status" value="1"/>
</dbReference>